<proteinExistence type="predicted"/>
<feature type="transmembrane region" description="Helical" evidence="1">
    <location>
        <begin position="278"/>
        <end position="301"/>
    </location>
</feature>
<keyword evidence="1" id="KW-0472">Membrane</keyword>
<evidence type="ECO:0000313" key="2">
    <source>
        <dbReference type="EMBL" id="CAH0585611.1"/>
    </source>
</evidence>
<name>A0A9P0FSM6_CHRIL</name>
<keyword evidence="3" id="KW-1185">Reference proteome</keyword>
<evidence type="ECO:0000313" key="3">
    <source>
        <dbReference type="Proteomes" id="UP001154114"/>
    </source>
</evidence>
<reference evidence="2" key="1">
    <citation type="submission" date="2021-12" db="EMBL/GenBank/DDBJ databases">
        <authorList>
            <person name="King R."/>
        </authorList>
    </citation>
    <scope>NUCLEOTIDE SEQUENCE</scope>
</reference>
<organism evidence="2 3">
    <name type="scientific">Chrysodeixis includens</name>
    <name type="common">Soybean looper</name>
    <name type="synonym">Pseudoplusia includens</name>
    <dbReference type="NCBI Taxonomy" id="689277"/>
    <lineage>
        <taxon>Eukaryota</taxon>
        <taxon>Metazoa</taxon>
        <taxon>Ecdysozoa</taxon>
        <taxon>Arthropoda</taxon>
        <taxon>Hexapoda</taxon>
        <taxon>Insecta</taxon>
        <taxon>Pterygota</taxon>
        <taxon>Neoptera</taxon>
        <taxon>Endopterygota</taxon>
        <taxon>Lepidoptera</taxon>
        <taxon>Glossata</taxon>
        <taxon>Ditrysia</taxon>
        <taxon>Noctuoidea</taxon>
        <taxon>Noctuidae</taxon>
        <taxon>Plusiinae</taxon>
        <taxon>Chrysodeixis</taxon>
    </lineage>
</organism>
<dbReference type="AlphaFoldDB" id="A0A9P0FSM6"/>
<feature type="transmembrane region" description="Helical" evidence="1">
    <location>
        <begin position="174"/>
        <end position="191"/>
    </location>
</feature>
<evidence type="ECO:0008006" key="4">
    <source>
        <dbReference type="Google" id="ProtNLM"/>
    </source>
</evidence>
<feature type="transmembrane region" description="Helical" evidence="1">
    <location>
        <begin position="313"/>
        <end position="336"/>
    </location>
</feature>
<keyword evidence="1" id="KW-0812">Transmembrane</keyword>
<feature type="transmembrane region" description="Helical" evidence="1">
    <location>
        <begin position="141"/>
        <end position="162"/>
    </location>
</feature>
<gene>
    <name evidence="2" type="ORF">CINC_LOCUS2927</name>
</gene>
<sequence>MKVSDTTTQGRLYISPSYQSMRPILCILKIFALNSNIEPTFKSSFVLLKYFCTSVTLGCIQFLCLYYKIVNVYINMDLSVWLSDMTQTITDYFQYIVDLFFVYKYGRNICLEYFKQYEKIDSYFDIDILYYIVLKRKLRNLIAFFVTIWLISSLGDLVAWGITYGWMTPMVHSITYLFLFIKILTMLDLIAHVNHITFRLKIISNLVQNCYASVEVCPAGLMTDCIRNRNWLYPEAGADTFTHQISAYDSYEMKRLTKCYLTLTEQVAFINKMYGFRILLNTVSLLLDMVKLTNVAIRIVIGSQRVIYNHGAYNYLPGVSGIMRLVTCCAIIIASVDQCEKAYRVREQIINVIDHLLIYKNPDESLRTAMLNFRSFLQERPIYFNMANFFTLNYSLLMSVASIVVTYTIILLQNVK</sequence>
<keyword evidence="1" id="KW-1133">Transmembrane helix</keyword>
<feature type="transmembrane region" description="Helical" evidence="1">
    <location>
        <begin position="47"/>
        <end position="67"/>
    </location>
</feature>
<accession>A0A9P0FSM6</accession>
<evidence type="ECO:0000256" key="1">
    <source>
        <dbReference type="SAM" id="Phobius"/>
    </source>
</evidence>
<dbReference type="Proteomes" id="UP001154114">
    <property type="component" value="Chromosome 14"/>
</dbReference>
<feature type="transmembrane region" description="Helical" evidence="1">
    <location>
        <begin position="382"/>
        <end position="410"/>
    </location>
</feature>
<dbReference type="EMBL" id="LR824017">
    <property type="protein sequence ID" value="CAH0585611.1"/>
    <property type="molecule type" value="Genomic_DNA"/>
</dbReference>
<dbReference type="OrthoDB" id="6513574at2759"/>
<protein>
    <recommendedName>
        <fullName evidence="4">Gustatory receptor</fullName>
    </recommendedName>
</protein>